<accession>A0A8S9ZGP0</accession>
<reference evidence="2" key="1">
    <citation type="journal article" date="2020" name="Ecol. Evol.">
        <title>Genome structure and content of the rice root-knot nematode (Meloidogyne graminicola).</title>
        <authorList>
            <person name="Phan N.T."/>
            <person name="Danchin E.G.J."/>
            <person name="Klopp C."/>
            <person name="Perfus-Barbeoch L."/>
            <person name="Kozlowski D.K."/>
            <person name="Koutsovoulos G.D."/>
            <person name="Lopez-Roques C."/>
            <person name="Bouchez O."/>
            <person name="Zahm M."/>
            <person name="Besnard G."/>
            <person name="Bellafiore S."/>
        </authorList>
    </citation>
    <scope>NUCLEOTIDE SEQUENCE</scope>
    <source>
        <strain evidence="2">VN-18</strain>
    </source>
</reference>
<evidence type="ECO:0000256" key="1">
    <source>
        <dbReference type="SAM" id="SignalP"/>
    </source>
</evidence>
<sequence length="100" mass="12165">MYSFLLCFLIVSLLLNVSYATKNSNQELIKRLEEQLKQSQQMEINRQFNLQNVWPFNQTNIQHPKIMQQQLQTYSNQEHKHPKNLNEHINKMNFEKIKEF</sequence>
<feature type="chain" id="PRO_5035807753" evidence="1">
    <location>
        <begin position="21"/>
        <end position="100"/>
    </location>
</feature>
<evidence type="ECO:0000313" key="2">
    <source>
        <dbReference type="EMBL" id="KAF7632486.1"/>
    </source>
</evidence>
<gene>
    <name evidence="2" type="ORF">Mgra_00008087</name>
</gene>
<protein>
    <submittedName>
        <fullName evidence="2">Uncharacterized protein</fullName>
    </submittedName>
</protein>
<feature type="signal peptide" evidence="1">
    <location>
        <begin position="1"/>
        <end position="20"/>
    </location>
</feature>
<organism evidence="2 3">
    <name type="scientific">Meloidogyne graminicola</name>
    <dbReference type="NCBI Taxonomy" id="189291"/>
    <lineage>
        <taxon>Eukaryota</taxon>
        <taxon>Metazoa</taxon>
        <taxon>Ecdysozoa</taxon>
        <taxon>Nematoda</taxon>
        <taxon>Chromadorea</taxon>
        <taxon>Rhabditida</taxon>
        <taxon>Tylenchina</taxon>
        <taxon>Tylenchomorpha</taxon>
        <taxon>Tylenchoidea</taxon>
        <taxon>Meloidogynidae</taxon>
        <taxon>Meloidogyninae</taxon>
        <taxon>Meloidogyne</taxon>
    </lineage>
</organism>
<dbReference type="Proteomes" id="UP000605970">
    <property type="component" value="Unassembled WGS sequence"/>
</dbReference>
<dbReference type="AlphaFoldDB" id="A0A8S9ZGP0"/>
<evidence type="ECO:0000313" key="3">
    <source>
        <dbReference type="Proteomes" id="UP000605970"/>
    </source>
</evidence>
<dbReference type="EMBL" id="JABEBT010000101">
    <property type="protein sequence ID" value="KAF7632486.1"/>
    <property type="molecule type" value="Genomic_DNA"/>
</dbReference>
<keyword evidence="3" id="KW-1185">Reference proteome</keyword>
<name>A0A8S9ZGP0_9BILA</name>
<keyword evidence="1" id="KW-0732">Signal</keyword>
<comment type="caution">
    <text evidence="2">The sequence shown here is derived from an EMBL/GenBank/DDBJ whole genome shotgun (WGS) entry which is preliminary data.</text>
</comment>
<proteinExistence type="predicted"/>